<gene>
    <name evidence="2" type="ORF">YYG_01917</name>
</gene>
<evidence type="ECO:0000256" key="1">
    <source>
        <dbReference type="SAM" id="SignalP"/>
    </source>
</evidence>
<keyword evidence="1" id="KW-0732">Signal</keyword>
<dbReference type="AlphaFoldDB" id="W7AHK8"/>
<dbReference type="Proteomes" id="UP000030659">
    <property type="component" value="Unassembled WGS sequence"/>
</dbReference>
<dbReference type="EMBL" id="KI965397">
    <property type="protein sequence ID" value="EUD72917.1"/>
    <property type="molecule type" value="Genomic_DNA"/>
</dbReference>
<reference evidence="2 3" key="1">
    <citation type="submission" date="2013-02" db="EMBL/GenBank/DDBJ databases">
        <title>The Genome Sequence of Plasmodium vinckei petteri CR.</title>
        <authorList>
            <consortium name="The Broad Institute Genome Sequencing Platform"/>
            <consortium name="The Broad Institute Genome Sequencing Center for Infectious Disease"/>
            <person name="Neafsey D."/>
            <person name="Cheeseman I."/>
            <person name="Volkman S."/>
            <person name="Adams J."/>
            <person name="Walker B."/>
            <person name="Young S.K."/>
            <person name="Zeng Q."/>
            <person name="Gargeya S."/>
            <person name="Fitzgerald M."/>
            <person name="Haas B."/>
            <person name="Abouelleil A."/>
            <person name="Alvarado L."/>
            <person name="Arachchi H.M."/>
            <person name="Berlin A.M."/>
            <person name="Chapman S.B."/>
            <person name="Dewar J."/>
            <person name="Goldberg J."/>
            <person name="Griggs A."/>
            <person name="Gujja S."/>
            <person name="Hansen M."/>
            <person name="Howarth C."/>
            <person name="Imamovic A."/>
            <person name="Larimer J."/>
            <person name="McCowan C."/>
            <person name="Murphy C."/>
            <person name="Neiman D."/>
            <person name="Pearson M."/>
            <person name="Priest M."/>
            <person name="Roberts A."/>
            <person name="Saif S."/>
            <person name="Shea T."/>
            <person name="Sisk P."/>
            <person name="Sykes S."/>
            <person name="Wortman J."/>
            <person name="Nusbaum C."/>
            <person name="Birren B."/>
        </authorList>
    </citation>
    <scope>NUCLEOTIDE SEQUENCE [LARGE SCALE GENOMIC DNA]</scope>
    <source>
        <strain evidence="2 3">CR</strain>
    </source>
</reference>
<name>W7AHK8_PLAVN</name>
<proteinExistence type="predicted"/>
<protein>
    <recommendedName>
        <fullName evidence="4">Fam-a protein</fullName>
    </recommendedName>
</protein>
<feature type="chain" id="PRO_5004890594" description="Fam-a protein" evidence="1">
    <location>
        <begin position="20"/>
        <end position="64"/>
    </location>
</feature>
<dbReference type="InterPro" id="IPR021689">
    <property type="entry name" value="DUF3271"/>
</dbReference>
<organism evidence="2 3">
    <name type="scientific">Plasmodium vinckei petteri</name>
    <dbReference type="NCBI Taxonomy" id="138298"/>
    <lineage>
        <taxon>Eukaryota</taxon>
        <taxon>Sar</taxon>
        <taxon>Alveolata</taxon>
        <taxon>Apicomplexa</taxon>
        <taxon>Aconoidasida</taxon>
        <taxon>Haemosporida</taxon>
        <taxon>Plasmodiidae</taxon>
        <taxon>Plasmodium</taxon>
        <taxon>Plasmodium (Vinckeia)</taxon>
    </lineage>
</organism>
<dbReference type="Pfam" id="PF11675">
    <property type="entry name" value="DUF3271"/>
    <property type="match status" value="1"/>
</dbReference>
<evidence type="ECO:0000313" key="2">
    <source>
        <dbReference type="EMBL" id="EUD72917.1"/>
    </source>
</evidence>
<sequence length="64" mass="7458">MHNIILPFFILVISSNVKATSFQDVNNSSPHLIEFISVAQPFVTFPDYNEDYFQYLDKINNTLF</sequence>
<evidence type="ECO:0008006" key="4">
    <source>
        <dbReference type="Google" id="ProtNLM"/>
    </source>
</evidence>
<evidence type="ECO:0000313" key="3">
    <source>
        <dbReference type="Proteomes" id="UP000030659"/>
    </source>
</evidence>
<accession>W7AHK8</accession>
<feature type="signal peptide" evidence="1">
    <location>
        <begin position="1"/>
        <end position="19"/>
    </location>
</feature>